<accession>E7EKQ3</accession>
<dbReference type="GO" id="GO:0098004">
    <property type="term" value="P:virus tail fiber assembly"/>
    <property type="evidence" value="ECO:0007669"/>
    <property type="project" value="UniProtKB-KW"/>
</dbReference>
<name>E7EKQ3_9CAUD</name>
<evidence type="ECO:0000313" key="4">
    <source>
        <dbReference type="EMBL" id="ADV36408.1"/>
    </source>
</evidence>
<keyword evidence="2" id="KW-1188">Viral release from host cell</keyword>
<evidence type="ECO:0000256" key="2">
    <source>
        <dbReference type="ARBA" id="ARBA00022465"/>
    </source>
</evidence>
<dbReference type="EMBL" id="HQ824561">
    <property type="protein sequence ID" value="ADV36408.1"/>
    <property type="molecule type" value="Genomic_DNA"/>
</dbReference>
<organism evidence="4">
    <name type="scientific">Edwardsiella phage eiAU</name>
    <dbReference type="NCBI Taxonomy" id="945083"/>
    <lineage>
        <taxon>Viruses</taxon>
        <taxon>Duplodnaviria</taxon>
        <taxon>Heunggongvirae</taxon>
        <taxon>Uroviricota</taxon>
        <taxon>Caudoviricetes</taxon>
        <taxon>Eiauvirus</taxon>
        <taxon>Eiauvirus eiAU</taxon>
    </lineage>
</organism>
<protein>
    <submittedName>
        <fullName evidence="4">Phage tail assembly chaperone</fullName>
    </submittedName>
</protein>
<proteinExistence type="inferred from homology"/>
<dbReference type="Pfam" id="PF02413">
    <property type="entry name" value="Caudo_TAP"/>
    <property type="match status" value="1"/>
</dbReference>
<keyword evidence="2" id="KW-1245">Viral tail assembly</keyword>
<evidence type="ECO:0000256" key="1">
    <source>
        <dbReference type="ARBA" id="ARBA00008579"/>
    </source>
</evidence>
<dbReference type="InterPro" id="IPR003458">
    <property type="entry name" value="Phage_T4_Gp38_tail_assem"/>
</dbReference>
<gene>
    <name evidence="4" type="primary">eiAUOrf14</name>
</gene>
<comment type="similarity">
    <text evidence="1">Belongs to the tfa family.</text>
</comment>
<sequence length="117" mass="13320">MKYFKDSKNMVYAYLADGSQDHYIKEGLMPISETEAMALANPPPTQEELITQALDKKNTLLEEARKTTNDWQTELSLGIISDGDKAKLVEWMGYIKKLREINPASYPDIQWPTTPPV</sequence>
<evidence type="ECO:0000256" key="3">
    <source>
        <dbReference type="ARBA" id="ARBA00023138"/>
    </source>
</evidence>
<keyword evidence="3" id="KW-1246">Viral tail fiber assembly</keyword>
<reference evidence="4" key="1">
    <citation type="submission" date="2010-12" db="EMBL/GenBank/DDBJ databases">
        <authorList>
            <person name="Carrias A.A."/>
            <person name="Welch T.J."/>
            <person name="Waldbieser G.C."/>
            <person name="Mead D.A."/>
            <person name="Terhune J.S."/>
            <person name="Liles M.R."/>
        </authorList>
    </citation>
    <scope>NUCLEOTIDE SEQUENCE</scope>
</reference>
<reference evidence="4" key="2">
    <citation type="journal article" date="2011" name="Virol. J.">
        <title>Comparative genomic analysis of bacteriophages specific to the channel catfish pathogen Edwardsiella ictaluri.</title>
        <authorList>
            <person name="Carrias A."/>
            <person name="Welch T.J."/>
            <person name="Waldbieser G.C."/>
            <person name="Mead D.A."/>
            <person name="Terhune J.S."/>
            <person name="Liles M.R."/>
        </authorList>
    </citation>
    <scope>NUCLEOTIDE SEQUENCE</scope>
</reference>